<dbReference type="InterPro" id="IPR029044">
    <property type="entry name" value="Nucleotide-diphossugar_trans"/>
</dbReference>
<dbReference type="Gene3D" id="3.90.550.10">
    <property type="entry name" value="Spore Coat Polysaccharide Biosynthesis Protein SpsA, Chain A"/>
    <property type="match status" value="1"/>
</dbReference>
<evidence type="ECO:0000313" key="2">
    <source>
        <dbReference type="EMBL" id="MET1254649.1"/>
    </source>
</evidence>
<organism evidence="2 3">
    <name type="scientific">Aliikangiella maris</name>
    <dbReference type="NCBI Taxonomy" id="3162458"/>
    <lineage>
        <taxon>Bacteria</taxon>
        <taxon>Pseudomonadati</taxon>
        <taxon>Pseudomonadota</taxon>
        <taxon>Gammaproteobacteria</taxon>
        <taxon>Oceanospirillales</taxon>
        <taxon>Pleioneaceae</taxon>
        <taxon>Aliikangiella</taxon>
    </lineage>
</organism>
<keyword evidence="3" id="KW-1185">Reference proteome</keyword>
<dbReference type="SUPFAM" id="SSF53448">
    <property type="entry name" value="Nucleotide-diphospho-sugar transferases"/>
    <property type="match status" value="1"/>
</dbReference>
<sequence length="254" mass="29730">MKQQSPRISIISVVYNGQKSIENCILSVAEQTYLNKEHIIIDGGSKDNTVTLIKKHEKKIASWISEPDLGIADAMNKGIKLASGEYLIFIHSDDLFLNNNSLEQAMYRINTSNWDLSLFAVCFGKNNILLNPKSTMFWINFKMLSCHQGIIYKRELFEKYGGYSLTYRICMDYEHMLRVYRKNIKIGCLSEVIAKMGDGGISSNKSWLFLRKRFLEEQSIHYKYCNSKSLFYIYHVYWPLYLSYRWLKNKLLNC</sequence>
<evidence type="ECO:0000259" key="1">
    <source>
        <dbReference type="Pfam" id="PF00535"/>
    </source>
</evidence>
<comment type="caution">
    <text evidence="2">The sequence shown here is derived from an EMBL/GenBank/DDBJ whole genome shotgun (WGS) entry which is preliminary data.</text>
</comment>
<dbReference type="EMBL" id="JBEVCJ010000005">
    <property type="protein sequence ID" value="MET1254649.1"/>
    <property type="molecule type" value="Genomic_DNA"/>
</dbReference>
<keyword evidence="2" id="KW-0328">Glycosyltransferase</keyword>
<dbReference type="PANTHER" id="PTHR22916:SF3">
    <property type="entry name" value="UDP-GLCNAC:BETAGAL BETA-1,3-N-ACETYLGLUCOSAMINYLTRANSFERASE-LIKE PROTEIN 1"/>
    <property type="match status" value="1"/>
</dbReference>
<accession>A0ABV2BRU4</accession>
<dbReference type="Pfam" id="PF00535">
    <property type="entry name" value="Glycos_transf_2"/>
    <property type="match status" value="1"/>
</dbReference>
<dbReference type="InterPro" id="IPR001173">
    <property type="entry name" value="Glyco_trans_2-like"/>
</dbReference>
<proteinExistence type="predicted"/>
<name>A0ABV2BRU4_9GAMM</name>
<dbReference type="PANTHER" id="PTHR22916">
    <property type="entry name" value="GLYCOSYLTRANSFERASE"/>
    <property type="match status" value="1"/>
</dbReference>
<reference evidence="2 3" key="1">
    <citation type="submission" date="2024-06" db="EMBL/GenBank/DDBJ databases">
        <authorList>
            <person name="Li F."/>
        </authorList>
    </citation>
    <scope>NUCLEOTIDE SEQUENCE [LARGE SCALE GENOMIC DNA]</scope>
    <source>
        <strain evidence="2 3">GXAS 311</strain>
    </source>
</reference>
<keyword evidence="2" id="KW-0808">Transferase</keyword>
<dbReference type="CDD" id="cd06433">
    <property type="entry name" value="GT_2_WfgS_like"/>
    <property type="match status" value="1"/>
</dbReference>
<dbReference type="RefSeq" id="WP_353874225.1">
    <property type="nucleotide sequence ID" value="NZ_JBEVCJ010000005.1"/>
</dbReference>
<dbReference type="EC" id="2.4.-.-" evidence="2"/>
<feature type="domain" description="Glycosyltransferase 2-like" evidence="1">
    <location>
        <begin position="9"/>
        <end position="146"/>
    </location>
</feature>
<gene>
    <name evidence="2" type="ORF">ABVT43_05880</name>
</gene>
<evidence type="ECO:0000313" key="3">
    <source>
        <dbReference type="Proteomes" id="UP001548189"/>
    </source>
</evidence>
<dbReference type="Proteomes" id="UP001548189">
    <property type="component" value="Unassembled WGS sequence"/>
</dbReference>
<protein>
    <submittedName>
        <fullName evidence="2">Glycosyltransferase family 2 protein</fullName>
        <ecNumber evidence="2">2.4.-.-</ecNumber>
    </submittedName>
</protein>
<dbReference type="GO" id="GO:0016757">
    <property type="term" value="F:glycosyltransferase activity"/>
    <property type="evidence" value="ECO:0007669"/>
    <property type="project" value="UniProtKB-KW"/>
</dbReference>